<gene>
    <name evidence="4" type="ORF">SAMN05660330_01867</name>
</gene>
<keyword evidence="2" id="KW-0012">Acyltransferase</keyword>
<dbReference type="GO" id="GO:0005840">
    <property type="term" value="C:ribosome"/>
    <property type="evidence" value="ECO:0007669"/>
    <property type="project" value="UniProtKB-KW"/>
</dbReference>
<sequence>MKIRPAQQGDLAAMTGLLKQLFDIEEDFTYDPSKQAKGLELLLAAPNGRIMVAELNSVVIGMAAGQILISTAEGAPALVIEDVIVDAMFRQQGIGSTLLDALAGWGRSCGAGRMQLLADKKNHQALQFYRSQNWRETKLICLRKYHTA</sequence>
<evidence type="ECO:0000313" key="4">
    <source>
        <dbReference type="EMBL" id="SDP12809.1"/>
    </source>
</evidence>
<dbReference type="PANTHER" id="PTHR43877:SF2">
    <property type="entry name" value="AMINOALKYLPHOSPHONATE N-ACETYLTRANSFERASE-RELATED"/>
    <property type="match status" value="1"/>
</dbReference>
<keyword evidence="5" id="KW-1185">Reference proteome</keyword>
<feature type="domain" description="N-acetyltransferase" evidence="3">
    <location>
        <begin position="1"/>
        <end position="148"/>
    </location>
</feature>
<protein>
    <submittedName>
        <fullName evidence="4">Ribosomal protein S18 acetylase RimI</fullName>
    </submittedName>
</protein>
<dbReference type="Gene3D" id="3.40.630.30">
    <property type="match status" value="1"/>
</dbReference>
<keyword evidence="4" id="KW-0689">Ribosomal protein</keyword>
<dbReference type="InterPro" id="IPR000182">
    <property type="entry name" value="GNAT_dom"/>
</dbReference>
<dbReference type="STRING" id="91360.SAMN05660330_01867"/>
<dbReference type="EMBL" id="FNJI01000011">
    <property type="protein sequence ID" value="SDP12809.1"/>
    <property type="molecule type" value="Genomic_DNA"/>
</dbReference>
<proteinExistence type="predicted"/>
<reference evidence="4 5" key="1">
    <citation type="submission" date="2016-10" db="EMBL/GenBank/DDBJ databases">
        <authorList>
            <person name="de Groot N.N."/>
        </authorList>
    </citation>
    <scope>NUCLEOTIDE SEQUENCE [LARGE SCALE GENOMIC DNA]</scope>
    <source>
        <strain evidence="4 5">DSM 12130</strain>
    </source>
</reference>
<keyword evidence="4" id="KW-0687">Ribonucleoprotein</keyword>
<dbReference type="PROSITE" id="PS51186">
    <property type="entry name" value="GNAT"/>
    <property type="match status" value="1"/>
</dbReference>
<dbReference type="OrthoDB" id="9805924at2"/>
<dbReference type="PANTHER" id="PTHR43877">
    <property type="entry name" value="AMINOALKYLPHOSPHONATE N-ACETYLTRANSFERASE-RELATED-RELATED"/>
    <property type="match status" value="1"/>
</dbReference>
<dbReference type="RefSeq" id="WP_092222103.1">
    <property type="nucleotide sequence ID" value="NZ_FNJI01000011.1"/>
</dbReference>
<dbReference type="Proteomes" id="UP000199073">
    <property type="component" value="Unassembled WGS sequence"/>
</dbReference>
<evidence type="ECO:0000256" key="1">
    <source>
        <dbReference type="ARBA" id="ARBA00022679"/>
    </source>
</evidence>
<evidence type="ECO:0000256" key="2">
    <source>
        <dbReference type="ARBA" id="ARBA00023315"/>
    </source>
</evidence>
<accession>A0A1H0Q846</accession>
<evidence type="ECO:0000259" key="3">
    <source>
        <dbReference type="PROSITE" id="PS51186"/>
    </source>
</evidence>
<name>A0A1H0Q846_9BACT</name>
<dbReference type="AlphaFoldDB" id="A0A1H0Q846"/>
<keyword evidence="1" id="KW-0808">Transferase</keyword>
<dbReference type="Pfam" id="PF00583">
    <property type="entry name" value="Acetyltransf_1"/>
    <property type="match status" value="1"/>
</dbReference>
<dbReference type="GO" id="GO:0016747">
    <property type="term" value="F:acyltransferase activity, transferring groups other than amino-acyl groups"/>
    <property type="evidence" value="ECO:0007669"/>
    <property type="project" value="InterPro"/>
</dbReference>
<dbReference type="CDD" id="cd04301">
    <property type="entry name" value="NAT_SF"/>
    <property type="match status" value="1"/>
</dbReference>
<dbReference type="InterPro" id="IPR016181">
    <property type="entry name" value="Acyl_CoA_acyltransferase"/>
</dbReference>
<organism evidence="4 5">
    <name type="scientific">Desulforhopalus singaporensis</name>
    <dbReference type="NCBI Taxonomy" id="91360"/>
    <lineage>
        <taxon>Bacteria</taxon>
        <taxon>Pseudomonadati</taxon>
        <taxon>Thermodesulfobacteriota</taxon>
        <taxon>Desulfobulbia</taxon>
        <taxon>Desulfobulbales</taxon>
        <taxon>Desulfocapsaceae</taxon>
        <taxon>Desulforhopalus</taxon>
    </lineage>
</organism>
<dbReference type="InterPro" id="IPR050832">
    <property type="entry name" value="Bact_Acetyltransf"/>
</dbReference>
<dbReference type="SUPFAM" id="SSF55729">
    <property type="entry name" value="Acyl-CoA N-acyltransferases (Nat)"/>
    <property type="match status" value="1"/>
</dbReference>
<evidence type="ECO:0000313" key="5">
    <source>
        <dbReference type="Proteomes" id="UP000199073"/>
    </source>
</evidence>